<dbReference type="Gene3D" id="1.20.1440.230">
    <property type="entry name" value="NADH-ubiquinone oxidoreductase 51kDa subunit, iron-sulphur binding domain"/>
    <property type="match status" value="1"/>
</dbReference>
<dbReference type="SUPFAM" id="SSF142984">
    <property type="entry name" value="Nqo1 middle domain-like"/>
    <property type="match status" value="1"/>
</dbReference>
<proteinExistence type="inferred from homology"/>
<gene>
    <name evidence="8" type="ORF">F8O02_00080</name>
</gene>
<keyword evidence="4" id="KW-0408">Iron</keyword>
<dbReference type="Pfam" id="PF10589">
    <property type="entry name" value="NADH_4Fe-4S"/>
    <property type="match status" value="1"/>
</dbReference>
<comment type="caution">
    <text evidence="8">The sequence shown here is derived from an EMBL/GenBank/DDBJ whole genome shotgun (WGS) entry which is preliminary data.</text>
</comment>
<comment type="similarity">
    <text evidence="1">Belongs to the complex I 51 kDa subunit family.</text>
</comment>
<accession>A0A7C8BNY4</accession>
<dbReference type="InterPro" id="IPR037225">
    <property type="entry name" value="Nuo51_FMN-bd_sf"/>
</dbReference>
<dbReference type="GO" id="GO:0046872">
    <property type="term" value="F:metal ion binding"/>
    <property type="evidence" value="ECO:0007669"/>
    <property type="project" value="UniProtKB-KW"/>
</dbReference>
<name>A0A7C8BNY4_9MICO</name>
<dbReference type="GO" id="GO:0051539">
    <property type="term" value="F:4 iron, 4 sulfur cluster binding"/>
    <property type="evidence" value="ECO:0007669"/>
    <property type="project" value="UniProtKB-KW"/>
</dbReference>
<dbReference type="InterPro" id="IPR037207">
    <property type="entry name" value="Nuop51_4Fe4S-bd_sf"/>
</dbReference>
<keyword evidence="5" id="KW-0411">Iron-sulfur</keyword>
<dbReference type="Pfam" id="PF01512">
    <property type="entry name" value="Complex1_51K"/>
    <property type="match status" value="1"/>
</dbReference>
<dbReference type="Proteomes" id="UP000481339">
    <property type="component" value="Unassembled WGS sequence"/>
</dbReference>
<organism evidence="8 9">
    <name type="scientific">Pseudoclavibacter caeni</name>
    <dbReference type="NCBI Taxonomy" id="908846"/>
    <lineage>
        <taxon>Bacteria</taxon>
        <taxon>Bacillati</taxon>
        <taxon>Actinomycetota</taxon>
        <taxon>Actinomycetes</taxon>
        <taxon>Micrococcales</taxon>
        <taxon>Microbacteriaceae</taxon>
        <taxon>Pseudoclavibacter</taxon>
    </lineage>
</organism>
<protein>
    <submittedName>
        <fullName evidence="8">NADH-quinone oxidoreductase subunit F</fullName>
    </submittedName>
</protein>
<evidence type="ECO:0000256" key="1">
    <source>
        <dbReference type="ARBA" id="ARBA00007523"/>
    </source>
</evidence>
<dbReference type="SUPFAM" id="SSF142019">
    <property type="entry name" value="Nqo1 FMN-binding domain-like"/>
    <property type="match status" value="1"/>
</dbReference>
<evidence type="ECO:0000259" key="7">
    <source>
        <dbReference type="Pfam" id="PF10589"/>
    </source>
</evidence>
<evidence type="ECO:0000256" key="4">
    <source>
        <dbReference type="ARBA" id="ARBA00023004"/>
    </source>
</evidence>
<dbReference type="InterPro" id="IPR011538">
    <property type="entry name" value="Nuo51_FMN-bd"/>
</dbReference>
<dbReference type="PANTHER" id="PTHR43578:SF3">
    <property type="entry name" value="NADH-QUINONE OXIDOREDUCTASE SUBUNIT F"/>
    <property type="match status" value="1"/>
</dbReference>
<reference evidence="8 9" key="1">
    <citation type="submission" date="2019-09" db="EMBL/GenBank/DDBJ databases">
        <title>Phylogeny of genus Pseudoclavibacter and closely related genus.</title>
        <authorList>
            <person name="Li Y."/>
        </authorList>
    </citation>
    <scope>NUCLEOTIDE SEQUENCE [LARGE SCALE GENOMIC DNA]</scope>
    <source>
        <strain evidence="8 9">JCM 16921</strain>
    </source>
</reference>
<dbReference type="SUPFAM" id="SSF140490">
    <property type="entry name" value="Nqo1C-terminal domain-like"/>
    <property type="match status" value="1"/>
</dbReference>
<feature type="domain" description="NADH-ubiquinone oxidoreductase 51kDa subunit FMN-binding" evidence="6">
    <location>
        <begin position="61"/>
        <end position="214"/>
    </location>
</feature>
<keyword evidence="3" id="KW-0479">Metal-binding</keyword>
<dbReference type="Gene3D" id="3.40.50.11540">
    <property type="entry name" value="NADH-ubiquinone oxidoreductase 51kDa subunit"/>
    <property type="match status" value="1"/>
</dbReference>
<dbReference type="AlphaFoldDB" id="A0A7C8BNY4"/>
<feature type="domain" description="NADH-ubiquinone oxidoreductase 51kDa subunit iron-sulphur binding" evidence="7">
    <location>
        <begin position="325"/>
        <end position="404"/>
    </location>
</feature>
<evidence type="ECO:0000256" key="3">
    <source>
        <dbReference type="ARBA" id="ARBA00022723"/>
    </source>
</evidence>
<evidence type="ECO:0000313" key="8">
    <source>
        <dbReference type="EMBL" id="KAB1633387.1"/>
    </source>
</evidence>
<sequence>MSTREADTATLGPIGRRPLAMTIADQAGPLLAGRGSDLAQHRRLYGDMPAHDGTALARLLDESGLTGRGGGGFPTGTKLRTVLAQRRRPVVIANGSEGEPLSAKDCTLLTVNPHLVIDGVLAVAQATHAAEVVIVVHDAQAGILRRALGGRPDAARITVTSAGDRFISGEASAVASRVEGGDGLPFDRTRPIAQEGPGRRPLFVGNVETFADIALIARFGAGWFRRLGGGEPGTRLVTVTGDVGHRCVAEVPVGEPVGRIIETAGGAPRGSVALVGGFSGGWIGETDWDVAHDDSALSAYGARVGAGIVHVIGPARCPLRFGGSVLAFLAAQSAGQCGPCLFGLPALSAAFDRVVHGVAGPHVQQRVGDLAAAVDHRGMCHHPDGAAAFARATLAAFPDEIIRHRNGRCHRP</sequence>
<keyword evidence="9" id="KW-1185">Reference proteome</keyword>
<dbReference type="InterPro" id="IPR019575">
    <property type="entry name" value="Nuop51_4Fe4S-bd"/>
</dbReference>
<evidence type="ECO:0000256" key="5">
    <source>
        <dbReference type="ARBA" id="ARBA00023014"/>
    </source>
</evidence>
<dbReference type="EMBL" id="WBKA01000001">
    <property type="protein sequence ID" value="KAB1633387.1"/>
    <property type="molecule type" value="Genomic_DNA"/>
</dbReference>
<dbReference type="PANTHER" id="PTHR43578">
    <property type="entry name" value="NADH-QUINONE OXIDOREDUCTASE SUBUNIT F"/>
    <property type="match status" value="1"/>
</dbReference>
<evidence type="ECO:0000259" key="6">
    <source>
        <dbReference type="Pfam" id="PF01512"/>
    </source>
</evidence>
<dbReference type="OrthoDB" id="9805533at2"/>
<dbReference type="Gene3D" id="3.10.20.600">
    <property type="match status" value="1"/>
</dbReference>
<evidence type="ECO:0000256" key="2">
    <source>
        <dbReference type="ARBA" id="ARBA00022485"/>
    </source>
</evidence>
<keyword evidence="2" id="KW-0004">4Fe-4S</keyword>
<evidence type="ECO:0000313" key="9">
    <source>
        <dbReference type="Proteomes" id="UP000481339"/>
    </source>
</evidence>